<accession>A0A368K034</accession>
<reference evidence="1 2" key="1">
    <citation type="submission" date="2018-07" db="EMBL/GenBank/DDBJ databases">
        <title>The draft genome of Phyllobacterium salinisoli.</title>
        <authorList>
            <person name="Liu L."/>
            <person name="Li L."/>
            <person name="Zhang X."/>
            <person name="Liang L."/>
        </authorList>
    </citation>
    <scope>NUCLEOTIDE SEQUENCE [LARGE SCALE GENOMIC DNA]</scope>
    <source>
        <strain evidence="1 2">LLAN61</strain>
    </source>
</reference>
<proteinExistence type="predicted"/>
<name>A0A368K034_9HYPH</name>
<organism evidence="1 2">
    <name type="scientific">Phyllobacterium salinisoli</name>
    <dbReference type="NCBI Taxonomy" id="1899321"/>
    <lineage>
        <taxon>Bacteria</taxon>
        <taxon>Pseudomonadati</taxon>
        <taxon>Pseudomonadota</taxon>
        <taxon>Alphaproteobacteria</taxon>
        <taxon>Hyphomicrobiales</taxon>
        <taxon>Phyllobacteriaceae</taxon>
        <taxon>Phyllobacterium</taxon>
    </lineage>
</organism>
<gene>
    <name evidence="1" type="ORF">DUT91_21595</name>
</gene>
<dbReference type="Proteomes" id="UP000253420">
    <property type="component" value="Unassembled WGS sequence"/>
</dbReference>
<comment type="caution">
    <text evidence="1">The sequence shown here is derived from an EMBL/GenBank/DDBJ whole genome shotgun (WGS) entry which is preliminary data.</text>
</comment>
<protein>
    <submittedName>
        <fullName evidence="1">PKHD-type hydroxylase</fullName>
    </submittedName>
</protein>
<keyword evidence="2" id="KW-1185">Reference proteome</keyword>
<evidence type="ECO:0000313" key="1">
    <source>
        <dbReference type="EMBL" id="RCS21782.1"/>
    </source>
</evidence>
<sequence>MFRLKNILDQAILQKIRAHLLETSEWQDGRSTAGWKAREVKNNEQLPTEAQGLS</sequence>
<evidence type="ECO:0000313" key="2">
    <source>
        <dbReference type="Proteomes" id="UP000253420"/>
    </source>
</evidence>
<feature type="non-terminal residue" evidence="1">
    <location>
        <position position="54"/>
    </location>
</feature>
<dbReference type="AlphaFoldDB" id="A0A368K034"/>
<dbReference type="EMBL" id="QOZG01000014">
    <property type="protein sequence ID" value="RCS21782.1"/>
    <property type="molecule type" value="Genomic_DNA"/>
</dbReference>